<protein>
    <submittedName>
        <fullName evidence="1">Uncharacterized protein</fullName>
    </submittedName>
</protein>
<sequence length="584" mass="65159">MNFVSSHVWLCFFCLLVFDPTHTPSFLFHLGMTDHFLGLSSHQAKWLRDLLADYTEQEPEAVEVLHSLHQCMLSNHSQGPGGGSERPCTPEGGPPPQHASPMQVDSPEATQSFSIEPFGQERSPEPFQPYHAIKDSRRVIPIPPSPTKVNHLTPYLEPSPLEQEDEDEEEQDDDDDDDDNDNDEGKEKTFEGQEQPGQEIQLWGPEWDEDYADDEDPSPTSIPEKQVLSSTSKGILVKVGELGRLLLSENASEQPDVVAVKKGFDIMFGVSEKAKTGSLQMLAGLANTCFNLEMTEAAIRFRYIISVMLFRLSVHNAVLAANVSCNKILEDLSITPGVQASLPKLGRYSAEGGKFCLLTGAALVAAVSNKSELMGFTGDEVARGKTNGSLDYPEGKIIVQSIIPAIAYLRQTYTFILPTNLNLTNTWHFNLSNSIDYGQVDCQDLRQTDKLMDSLSYDCFVKGRDDTTWASCLTPVTSLAFPSNLPIPQAISFDSAGEEPLIIKTQFDSNLEINKKVTFNRGVDEKSLAERLEWTERERVKASNAKVSPIFPKFSRMYKNFLAGGFVPENDETYWKFHRSLWEK</sequence>
<name>A0ACD3A351_9AGAR</name>
<evidence type="ECO:0000313" key="1">
    <source>
        <dbReference type="EMBL" id="TFK59719.1"/>
    </source>
</evidence>
<organism evidence="1 2">
    <name type="scientific">Pluteus cervinus</name>
    <dbReference type="NCBI Taxonomy" id="181527"/>
    <lineage>
        <taxon>Eukaryota</taxon>
        <taxon>Fungi</taxon>
        <taxon>Dikarya</taxon>
        <taxon>Basidiomycota</taxon>
        <taxon>Agaricomycotina</taxon>
        <taxon>Agaricomycetes</taxon>
        <taxon>Agaricomycetidae</taxon>
        <taxon>Agaricales</taxon>
        <taxon>Pluteineae</taxon>
        <taxon>Pluteaceae</taxon>
        <taxon>Pluteus</taxon>
    </lineage>
</organism>
<dbReference type="Proteomes" id="UP000308600">
    <property type="component" value="Unassembled WGS sequence"/>
</dbReference>
<proteinExistence type="predicted"/>
<keyword evidence="2" id="KW-1185">Reference proteome</keyword>
<gene>
    <name evidence="1" type="ORF">BDN72DRAFT_864927</name>
</gene>
<reference evidence="1 2" key="1">
    <citation type="journal article" date="2019" name="Nat. Ecol. Evol.">
        <title>Megaphylogeny resolves global patterns of mushroom evolution.</title>
        <authorList>
            <person name="Varga T."/>
            <person name="Krizsan K."/>
            <person name="Foldi C."/>
            <person name="Dima B."/>
            <person name="Sanchez-Garcia M."/>
            <person name="Sanchez-Ramirez S."/>
            <person name="Szollosi G.J."/>
            <person name="Szarkandi J.G."/>
            <person name="Papp V."/>
            <person name="Albert L."/>
            <person name="Andreopoulos W."/>
            <person name="Angelini C."/>
            <person name="Antonin V."/>
            <person name="Barry K.W."/>
            <person name="Bougher N.L."/>
            <person name="Buchanan P."/>
            <person name="Buyck B."/>
            <person name="Bense V."/>
            <person name="Catcheside P."/>
            <person name="Chovatia M."/>
            <person name="Cooper J."/>
            <person name="Damon W."/>
            <person name="Desjardin D."/>
            <person name="Finy P."/>
            <person name="Geml J."/>
            <person name="Haridas S."/>
            <person name="Hughes K."/>
            <person name="Justo A."/>
            <person name="Karasinski D."/>
            <person name="Kautmanova I."/>
            <person name="Kiss B."/>
            <person name="Kocsube S."/>
            <person name="Kotiranta H."/>
            <person name="LaButti K.M."/>
            <person name="Lechner B.E."/>
            <person name="Liimatainen K."/>
            <person name="Lipzen A."/>
            <person name="Lukacs Z."/>
            <person name="Mihaltcheva S."/>
            <person name="Morgado L.N."/>
            <person name="Niskanen T."/>
            <person name="Noordeloos M.E."/>
            <person name="Ohm R.A."/>
            <person name="Ortiz-Santana B."/>
            <person name="Ovrebo C."/>
            <person name="Racz N."/>
            <person name="Riley R."/>
            <person name="Savchenko A."/>
            <person name="Shiryaev A."/>
            <person name="Soop K."/>
            <person name="Spirin V."/>
            <person name="Szebenyi C."/>
            <person name="Tomsovsky M."/>
            <person name="Tulloss R.E."/>
            <person name="Uehling J."/>
            <person name="Grigoriev I.V."/>
            <person name="Vagvolgyi C."/>
            <person name="Papp T."/>
            <person name="Martin F.M."/>
            <person name="Miettinen O."/>
            <person name="Hibbett D.S."/>
            <person name="Nagy L.G."/>
        </authorList>
    </citation>
    <scope>NUCLEOTIDE SEQUENCE [LARGE SCALE GENOMIC DNA]</scope>
    <source>
        <strain evidence="1 2">NL-1719</strain>
    </source>
</reference>
<evidence type="ECO:0000313" key="2">
    <source>
        <dbReference type="Proteomes" id="UP000308600"/>
    </source>
</evidence>
<accession>A0ACD3A351</accession>
<dbReference type="EMBL" id="ML208909">
    <property type="protein sequence ID" value="TFK59719.1"/>
    <property type="molecule type" value="Genomic_DNA"/>
</dbReference>